<accession>A0A0D9P798</accession>
<reference evidence="3" key="1">
    <citation type="journal article" date="2014" name="BMC Genomics">
        <title>The genome sequence of the biocontrol fungus Metarhizium anisopliae and comparative genomics of Metarhizium species.</title>
        <authorList>
            <person name="Pattemore J.A."/>
            <person name="Hane J.K."/>
            <person name="Williams A.H."/>
            <person name="Wilson B.A."/>
            <person name="Stodart B.J."/>
            <person name="Ash G.J."/>
        </authorList>
    </citation>
    <scope>NUCLEOTIDE SEQUENCE [LARGE SCALE GENOMIC DNA]</scope>
    <source>
        <strain evidence="3">BRIP 53293</strain>
    </source>
</reference>
<feature type="region of interest" description="Disordered" evidence="1">
    <location>
        <begin position="1"/>
        <end position="36"/>
    </location>
</feature>
<name>A0A0D9P798_METAN</name>
<dbReference type="AlphaFoldDB" id="A0A0D9P798"/>
<organism evidence="2 3">
    <name type="scientific">Metarhizium anisopliae BRIP 53293</name>
    <dbReference type="NCBI Taxonomy" id="1291518"/>
    <lineage>
        <taxon>Eukaryota</taxon>
        <taxon>Fungi</taxon>
        <taxon>Dikarya</taxon>
        <taxon>Ascomycota</taxon>
        <taxon>Pezizomycotina</taxon>
        <taxon>Sordariomycetes</taxon>
        <taxon>Hypocreomycetidae</taxon>
        <taxon>Hypocreales</taxon>
        <taxon>Clavicipitaceae</taxon>
        <taxon>Metarhizium</taxon>
    </lineage>
</organism>
<dbReference type="Proteomes" id="UP000054544">
    <property type="component" value="Unassembled WGS sequence"/>
</dbReference>
<dbReference type="EMBL" id="KE384724">
    <property type="protein sequence ID" value="KJK82132.1"/>
    <property type="molecule type" value="Genomic_DNA"/>
</dbReference>
<proteinExistence type="predicted"/>
<evidence type="ECO:0000256" key="1">
    <source>
        <dbReference type="SAM" id="MobiDB-lite"/>
    </source>
</evidence>
<feature type="compositionally biased region" description="Polar residues" evidence="1">
    <location>
        <begin position="17"/>
        <end position="26"/>
    </location>
</feature>
<sequence>MEQQQHQHGQGDELFSGPSSNTQVVRSGNKESRTCSEFDSVGTGFCQRRYHRSTHFILAHVHGPVQIMLRR</sequence>
<evidence type="ECO:0000313" key="3">
    <source>
        <dbReference type="Proteomes" id="UP000054544"/>
    </source>
</evidence>
<evidence type="ECO:0000313" key="2">
    <source>
        <dbReference type="EMBL" id="KJK82132.1"/>
    </source>
</evidence>
<protein>
    <submittedName>
        <fullName evidence="2">Uncharacterized protein</fullName>
    </submittedName>
</protein>
<keyword evidence="3" id="KW-1185">Reference proteome</keyword>
<gene>
    <name evidence="2" type="ORF">H634G_02325</name>
</gene>